<feature type="region of interest" description="Disordered" evidence="1">
    <location>
        <begin position="145"/>
        <end position="229"/>
    </location>
</feature>
<protein>
    <submittedName>
        <fullName evidence="2">Actin-2</fullName>
    </submittedName>
</protein>
<keyword evidence="3" id="KW-1185">Reference proteome</keyword>
<name>A0A1C7LY52_GRIFR</name>
<proteinExistence type="predicted"/>
<gene>
    <name evidence="2" type="primary">ACT2</name>
    <name evidence="2" type="ORF">A0H81_10247</name>
</gene>
<dbReference type="InterPro" id="IPR004000">
    <property type="entry name" value="Actin"/>
</dbReference>
<dbReference type="PROSITE" id="PS00432">
    <property type="entry name" value="ACTINS_2"/>
    <property type="match status" value="1"/>
</dbReference>
<evidence type="ECO:0000313" key="3">
    <source>
        <dbReference type="Proteomes" id="UP000092993"/>
    </source>
</evidence>
<dbReference type="InterPro" id="IPR043129">
    <property type="entry name" value="ATPase_NBD"/>
</dbReference>
<dbReference type="Proteomes" id="UP000092993">
    <property type="component" value="Unassembled WGS sequence"/>
</dbReference>
<dbReference type="OrthoDB" id="5132116at2759"/>
<comment type="caution">
    <text evidence="2">The sequence shown here is derived from an EMBL/GenBank/DDBJ whole genome shotgun (WGS) entry which is preliminary data.</text>
</comment>
<evidence type="ECO:0000256" key="1">
    <source>
        <dbReference type="SAM" id="MobiDB-lite"/>
    </source>
</evidence>
<dbReference type="AlphaFoldDB" id="A0A1C7LY52"/>
<sequence length="265" mass="29442">MSSYNSIYKCDLDIRRDLYGNIVLSNGTTMFPGIVEHMQKKHTTLASSSMKDRIVAPPKRKYSVWIGGPMQASLSTFQKLWCSKQEYDESGPSIVHRSTVRGQGDELAEENEKKWWKKAAEEIARHAAEEEENKKQKERLQLAEERAHKAEEERLAKEAAQKAEELKAEAAGEGKVEEAPEAEEAEDDAAKEEAKDKDSDKGPLHIDTVVHPETTKRQRGPLDLSGTKVPIPAPLPSALATAQVIEDLGSIARLKASKVLRSNST</sequence>
<dbReference type="PANTHER" id="PTHR11937">
    <property type="entry name" value="ACTIN"/>
    <property type="match status" value="1"/>
</dbReference>
<dbReference type="STRING" id="5627.A0A1C7LY52"/>
<feature type="compositionally biased region" description="Acidic residues" evidence="1">
    <location>
        <begin position="179"/>
        <end position="190"/>
    </location>
</feature>
<organism evidence="2 3">
    <name type="scientific">Grifola frondosa</name>
    <name type="common">Maitake</name>
    <name type="synonym">Polyporus frondosus</name>
    <dbReference type="NCBI Taxonomy" id="5627"/>
    <lineage>
        <taxon>Eukaryota</taxon>
        <taxon>Fungi</taxon>
        <taxon>Dikarya</taxon>
        <taxon>Basidiomycota</taxon>
        <taxon>Agaricomycotina</taxon>
        <taxon>Agaricomycetes</taxon>
        <taxon>Polyporales</taxon>
        <taxon>Grifolaceae</taxon>
        <taxon>Grifola</taxon>
    </lineage>
</organism>
<evidence type="ECO:0000313" key="2">
    <source>
        <dbReference type="EMBL" id="OBZ69592.1"/>
    </source>
</evidence>
<dbReference type="EMBL" id="LUGG01000015">
    <property type="protein sequence ID" value="OBZ69592.1"/>
    <property type="molecule type" value="Genomic_DNA"/>
</dbReference>
<accession>A0A1C7LY52</accession>
<dbReference type="Pfam" id="PF00022">
    <property type="entry name" value="Actin"/>
    <property type="match status" value="1"/>
</dbReference>
<dbReference type="Gene3D" id="3.30.420.40">
    <property type="match status" value="2"/>
</dbReference>
<feature type="compositionally biased region" description="Basic and acidic residues" evidence="1">
    <location>
        <begin position="191"/>
        <end position="216"/>
    </location>
</feature>
<reference evidence="2 3" key="1">
    <citation type="submission" date="2016-03" db="EMBL/GenBank/DDBJ databases">
        <title>Whole genome sequencing of Grifola frondosa 9006-11.</title>
        <authorList>
            <person name="Min B."/>
            <person name="Park H."/>
            <person name="Kim J.-G."/>
            <person name="Cho H."/>
            <person name="Oh Y.-L."/>
            <person name="Kong W.-S."/>
            <person name="Choi I.-G."/>
        </authorList>
    </citation>
    <scope>NUCLEOTIDE SEQUENCE [LARGE SCALE GENOMIC DNA]</scope>
    <source>
        <strain evidence="2 3">9006-11</strain>
    </source>
</reference>
<feature type="compositionally biased region" description="Basic and acidic residues" evidence="1">
    <location>
        <begin position="145"/>
        <end position="178"/>
    </location>
</feature>
<dbReference type="InterPro" id="IPR004001">
    <property type="entry name" value="Actin_CS"/>
</dbReference>
<dbReference type="SUPFAM" id="SSF53067">
    <property type="entry name" value="Actin-like ATPase domain"/>
    <property type="match status" value="1"/>
</dbReference>